<dbReference type="InterPro" id="IPR001283">
    <property type="entry name" value="CRISP-related"/>
</dbReference>
<dbReference type="CDD" id="cd05380">
    <property type="entry name" value="CAP_euk"/>
    <property type="match status" value="1"/>
</dbReference>
<dbReference type="SMART" id="SM00198">
    <property type="entry name" value="SCP"/>
    <property type="match status" value="1"/>
</dbReference>
<reference evidence="3 4" key="2">
    <citation type="submission" date="2018-11" db="EMBL/GenBank/DDBJ databases">
        <authorList>
            <consortium name="Pathogen Informatics"/>
        </authorList>
    </citation>
    <scope>NUCLEOTIDE SEQUENCE [LARGE SCALE GENOMIC DNA]</scope>
</reference>
<gene>
    <name evidence="3" type="ORF">ASIM_LOCUS16988</name>
</gene>
<dbReference type="InterPro" id="IPR035940">
    <property type="entry name" value="CAP_sf"/>
</dbReference>
<reference evidence="5" key="1">
    <citation type="submission" date="2017-02" db="UniProtKB">
        <authorList>
            <consortium name="WormBaseParasite"/>
        </authorList>
    </citation>
    <scope>IDENTIFICATION</scope>
</reference>
<dbReference type="Pfam" id="PF00188">
    <property type="entry name" value="CAP"/>
    <property type="match status" value="1"/>
</dbReference>
<dbReference type="AlphaFoldDB" id="A0A0M3K9E0"/>
<evidence type="ECO:0000256" key="1">
    <source>
        <dbReference type="SAM" id="SignalP"/>
    </source>
</evidence>
<feature type="signal peptide" evidence="1">
    <location>
        <begin position="1"/>
        <end position="15"/>
    </location>
</feature>
<dbReference type="InterPro" id="IPR014044">
    <property type="entry name" value="CAP_dom"/>
</dbReference>
<dbReference type="EMBL" id="UYRR01033624">
    <property type="protein sequence ID" value="VDK59207.1"/>
    <property type="molecule type" value="Genomic_DNA"/>
</dbReference>
<sequence>MLFLTVLTFVLSAVGELTPQQYNLLEEFISVCTQQQQCANSKISDEVRAVTEDEHNKLRSILAFGHAKTKGGGFAPSGKNIYKLVSACTIKYSRGTPVQDLQWESRNEHLCFVLEKLMESAMQSWWNELKEYGISNADNIMTVEVFNQGVGHFTQVHLLIIMAWGDTTKVGCGIARNCGKAGEGWNSALVVCQYLKAGNYINEPIYELGDPCKVDADCTTFSNSVCLASEGLCDKDEGNEKSKLKTAIADSSKMPPCVIRMH</sequence>
<name>A0A0M3K9E0_ANISI</name>
<evidence type="ECO:0000259" key="2">
    <source>
        <dbReference type="SMART" id="SM00198"/>
    </source>
</evidence>
<dbReference type="PANTHER" id="PTHR10334">
    <property type="entry name" value="CYSTEINE-RICH SECRETORY PROTEIN-RELATED"/>
    <property type="match status" value="1"/>
</dbReference>
<organism evidence="5">
    <name type="scientific">Anisakis simplex</name>
    <name type="common">Herring worm</name>
    <dbReference type="NCBI Taxonomy" id="6269"/>
    <lineage>
        <taxon>Eukaryota</taxon>
        <taxon>Metazoa</taxon>
        <taxon>Ecdysozoa</taxon>
        <taxon>Nematoda</taxon>
        <taxon>Chromadorea</taxon>
        <taxon>Rhabditida</taxon>
        <taxon>Spirurina</taxon>
        <taxon>Ascaridomorpha</taxon>
        <taxon>Ascaridoidea</taxon>
        <taxon>Anisakidae</taxon>
        <taxon>Anisakis</taxon>
        <taxon>Anisakis simplex complex</taxon>
    </lineage>
</organism>
<dbReference type="OrthoDB" id="5876828at2759"/>
<evidence type="ECO:0000313" key="5">
    <source>
        <dbReference type="WBParaSite" id="ASIM_0001758401-mRNA-1"/>
    </source>
</evidence>
<dbReference type="SUPFAM" id="SSF55797">
    <property type="entry name" value="PR-1-like"/>
    <property type="match status" value="1"/>
</dbReference>
<dbReference type="Proteomes" id="UP000267096">
    <property type="component" value="Unassembled WGS sequence"/>
</dbReference>
<proteinExistence type="predicted"/>
<evidence type="ECO:0000313" key="4">
    <source>
        <dbReference type="Proteomes" id="UP000267096"/>
    </source>
</evidence>
<feature type="chain" id="PRO_5043121354" evidence="1">
    <location>
        <begin position="16"/>
        <end position="262"/>
    </location>
</feature>
<dbReference type="WBParaSite" id="ASIM_0001758401-mRNA-1">
    <property type="protein sequence ID" value="ASIM_0001758401-mRNA-1"/>
    <property type="gene ID" value="ASIM_0001758401"/>
</dbReference>
<protein>
    <submittedName>
        <fullName evidence="5">SCP domain-containing protein</fullName>
    </submittedName>
</protein>
<accession>A0A0M3K9E0</accession>
<dbReference type="Gene3D" id="3.40.33.10">
    <property type="entry name" value="CAP"/>
    <property type="match status" value="1"/>
</dbReference>
<keyword evidence="1" id="KW-0732">Signal</keyword>
<evidence type="ECO:0000313" key="3">
    <source>
        <dbReference type="EMBL" id="VDK59207.1"/>
    </source>
</evidence>
<keyword evidence="4" id="KW-1185">Reference proteome</keyword>
<feature type="domain" description="SCP" evidence="2">
    <location>
        <begin position="46"/>
        <end position="202"/>
    </location>
</feature>